<keyword evidence="2" id="KW-1003">Cell membrane</keyword>
<organism evidence="9 10">
    <name type="scientific">candidate division GN15 bacterium</name>
    <dbReference type="NCBI Taxonomy" id="2072418"/>
    <lineage>
        <taxon>Bacteria</taxon>
        <taxon>candidate division GN15</taxon>
    </lineage>
</organism>
<evidence type="ECO:0000256" key="2">
    <source>
        <dbReference type="ARBA" id="ARBA00022475"/>
    </source>
</evidence>
<feature type="coiled-coil region" evidence="6">
    <location>
        <begin position="272"/>
        <end position="299"/>
    </location>
</feature>
<proteinExistence type="predicted"/>
<dbReference type="GO" id="GO:0005886">
    <property type="term" value="C:plasma membrane"/>
    <property type="evidence" value="ECO:0007669"/>
    <property type="project" value="UniProtKB-SubCell"/>
</dbReference>
<evidence type="ECO:0000256" key="4">
    <source>
        <dbReference type="ARBA" id="ARBA00022989"/>
    </source>
</evidence>
<dbReference type="PANTHER" id="PTHR32309">
    <property type="entry name" value="TYROSINE-PROTEIN KINASE"/>
    <property type="match status" value="1"/>
</dbReference>
<dbReference type="InterPro" id="IPR003856">
    <property type="entry name" value="LPS_length_determ_N"/>
</dbReference>
<evidence type="ECO:0000256" key="5">
    <source>
        <dbReference type="ARBA" id="ARBA00023136"/>
    </source>
</evidence>
<dbReference type="AlphaFoldDB" id="A0A855XDK2"/>
<dbReference type="Proteomes" id="UP000250918">
    <property type="component" value="Unassembled WGS sequence"/>
</dbReference>
<dbReference type="PANTHER" id="PTHR32309:SF31">
    <property type="entry name" value="CAPSULAR EXOPOLYSACCHARIDE FAMILY"/>
    <property type="match status" value="1"/>
</dbReference>
<evidence type="ECO:0000313" key="9">
    <source>
        <dbReference type="EMBL" id="PWB76163.1"/>
    </source>
</evidence>
<evidence type="ECO:0000313" key="10">
    <source>
        <dbReference type="Proteomes" id="UP000250918"/>
    </source>
</evidence>
<comment type="caution">
    <text evidence="9">The sequence shown here is derived from an EMBL/GenBank/DDBJ whole genome shotgun (WGS) entry which is preliminary data.</text>
</comment>
<keyword evidence="5 7" id="KW-0472">Membrane</keyword>
<name>A0A855XDK2_9BACT</name>
<feature type="transmembrane region" description="Helical" evidence="7">
    <location>
        <begin position="520"/>
        <end position="539"/>
    </location>
</feature>
<evidence type="ECO:0000256" key="1">
    <source>
        <dbReference type="ARBA" id="ARBA00004651"/>
    </source>
</evidence>
<keyword evidence="3 7" id="KW-0812">Transmembrane</keyword>
<sequence>MAGGSLGKRYFMGVGPAVAWWNCAHKLFCTLTLSLSQGILGNRRICRCLSTEQESNPSVKSAGRVLGTGMNQDRNDKNEISLKEVYAVLVRRRWLLIVPFILISILTYLASYLITPIYESSTIVSIAPQFRLSGDLQRLLGLQDNYRSRASDESELRSIYNDITSSDYVSQLVDKLHIDRSPGLASQVQKLASKHPEVDPSQLALNLLQDDLRENVEVRFAAQDRVAITVQSPVPKMAQDIANTLGELFIEERAKEELSGIRNSQDFSDVQVQKYENALDKLIGERADLQQRLQQVQLDAGVGSETNRFDLQSDLDRMNSDLADAKKAQADIIAKLDRVPGLNRASLSLQPTAELTEIRNDLKQQTDGILSMSLRYPWSDQQVLNLKLRQNSLLSSIQNINRRLVDSQFKQYDDGTRDLIAQYVNSLTSVDFLTAKATKVKAALDQLTSRMSEISSHQARIAALDQEIAQATQLRNYLKSQAEGSNIQQALFQDMSSTKYRIIEPAKLGLDPVKPDRKKIAVMGLLLGLVVGAAAVILLELFDSSFKKVEDVQQILGLPVLAVTPRIELIHRLRK</sequence>
<evidence type="ECO:0000256" key="6">
    <source>
        <dbReference type="SAM" id="Coils"/>
    </source>
</evidence>
<feature type="transmembrane region" description="Helical" evidence="7">
    <location>
        <begin position="94"/>
        <end position="114"/>
    </location>
</feature>
<comment type="subcellular location">
    <subcellularLocation>
        <location evidence="1">Cell membrane</location>
        <topology evidence="1">Multi-pass membrane protein</topology>
    </subcellularLocation>
</comment>
<feature type="domain" description="Polysaccharide chain length determinant N-terminal" evidence="8">
    <location>
        <begin position="78"/>
        <end position="131"/>
    </location>
</feature>
<evidence type="ECO:0000256" key="7">
    <source>
        <dbReference type="SAM" id="Phobius"/>
    </source>
</evidence>
<dbReference type="EMBL" id="PQAP01000004">
    <property type="protein sequence ID" value="PWB76163.1"/>
    <property type="molecule type" value="Genomic_DNA"/>
</dbReference>
<keyword evidence="6" id="KW-0175">Coiled coil</keyword>
<feature type="coiled-coil region" evidence="6">
    <location>
        <begin position="454"/>
        <end position="481"/>
    </location>
</feature>
<keyword evidence="4 7" id="KW-1133">Transmembrane helix</keyword>
<dbReference type="Pfam" id="PF02706">
    <property type="entry name" value="Wzz"/>
    <property type="match status" value="1"/>
</dbReference>
<dbReference type="InterPro" id="IPR050445">
    <property type="entry name" value="Bact_polysacc_biosynth/exp"/>
</dbReference>
<gene>
    <name evidence="9" type="ORF">C3F09_01030</name>
</gene>
<accession>A0A855XDK2</accession>
<protein>
    <recommendedName>
        <fullName evidence="8">Polysaccharide chain length determinant N-terminal domain-containing protein</fullName>
    </recommendedName>
</protein>
<reference evidence="9 10" key="1">
    <citation type="journal article" date="2018" name="ISME J.">
        <title>A methanotrophic archaeon couples anaerobic oxidation of methane to Fe(III) reduction.</title>
        <authorList>
            <person name="Cai C."/>
            <person name="Leu A.O."/>
            <person name="Xie G.J."/>
            <person name="Guo J."/>
            <person name="Feng Y."/>
            <person name="Zhao J.X."/>
            <person name="Tyson G.W."/>
            <person name="Yuan Z."/>
            <person name="Hu S."/>
        </authorList>
    </citation>
    <scope>NUCLEOTIDE SEQUENCE [LARGE SCALE GENOMIC DNA]</scope>
    <source>
        <strain evidence="9">FeB_12</strain>
    </source>
</reference>
<evidence type="ECO:0000256" key="3">
    <source>
        <dbReference type="ARBA" id="ARBA00022692"/>
    </source>
</evidence>
<evidence type="ECO:0000259" key="8">
    <source>
        <dbReference type="Pfam" id="PF02706"/>
    </source>
</evidence>